<gene>
    <name evidence="1" type="ORF">F9K91_10545</name>
    <name evidence="2" type="ORF">HGG76_10465</name>
</gene>
<dbReference type="RefSeq" id="WP_151677777.1">
    <property type="nucleotide sequence ID" value="NZ_WBWA01000008.1"/>
</dbReference>
<dbReference type="Proteomes" id="UP000558475">
    <property type="component" value="Unassembled WGS sequence"/>
</dbReference>
<protein>
    <submittedName>
        <fullName evidence="2">Uncharacterized protein</fullName>
    </submittedName>
</protein>
<sequence length="80" mass="8537">MRKGTAAIDVSTDVLHAVLFLIPSTYKVIGSSCSFAPDTVRLIVESDDIAGHDLLMTCTVEDAGSTRKVIMSAVGKTRRP</sequence>
<organism evidence="2 4">
    <name type="scientific">Brucella tritici</name>
    <dbReference type="NCBI Taxonomy" id="94626"/>
    <lineage>
        <taxon>Bacteria</taxon>
        <taxon>Pseudomonadati</taxon>
        <taxon>Pseudomonadota</taxon>
        <taxon>Alphaproteobacteria</taxon>
        <taxon>Hyphomicrobiales</taxon>
        <taxon>Brucellaceae</taxon>
        <taxon>Brucella/Ochrobactrum group</taxon>
        <taxon>Brucella</taxon>
    </lineage>
</organism>
<evidence type="ECO:0000313" key="2">
    <source>
        <dbReference type="EMBL" id="NKW09826.1"/>
    </source>
</evidence>
<evidence type="ECO:0000313" key="4">
    <source>
        <dbReference type="Proteomes" id="UP000558475"/>
    </source>
</evidence>
<name>A0A7X6JC95_9HYPH</name>
<proteinExistence type="predicted"/>
<dbReference type="AlphaFoldDB" id="A0A7X6JC95"/>
<accession>A0A7X6JC95</accession>
<evidence type="ECO:0000313" key="1">
    <source>
        <dbReference type="EMBL" id="KAB2665168.1"/>
    </source>
</evidence>
<dbReference type="EMBL" id="JAAXZB010000001">
    <property type="protein sequence ID" value="NKW09826.1"/>
    <property type="molecule type" value="Genomic_DNA"/>
</dbReference>
<keyword evidence="3" id="KW-1185">Reference proteome</keyword>
<evidence type="ECO:0000313" key="3">
    <source>
        <dbReference type="Proteomes" id="UP000430843"/>
    </source>
</evidence>
<reference evidence="1 3" key="1">
    <citation type="submission" date="2019-09" db="EMBL/GenBank/DDBJ databases">
        <title>Taxonomic organization of the family Brucellaceae based on a phylogenomic approach.</title>
        <authorList>
            <person name="Leclercq S."/>
            <person name="Cloeckaert A."/>
            <person name="Zygmunt M.S."/>
        </authorList>
    </citation>
    <scope>NUCLEOTIDE SEQUENCE [LARGE SCALE GENOMIC DNA]</scope>
    <source>
        <strain evidence="1 3">LMG 18957</strain>
    </source>
</reference>
<dbReference type="Proteomes" id="UP000430843">
    <property type="component" value="Unassembled WGS sequence"/>
</dbReference>
<comment type="caution">
    <text evidence="2">The sequence shown here is derived from an EMBL/GenBank/DDBJ whole genome shotgun (WGS) entry which is preliminary data.</text>
</comment>
<reference evidence="2 4" key="2">
    <citation type="submission" date="2020-04" db="EMBL/GenBank/DDBJ databases">
        <title>Whole genome sequencing of clinical and environmental type strains of Ochrobactrum.</title>
        <authorList>
            <person name="Dharne M."/>
        </authorList>
    </citation>
    <scope>NUCLEOTIDE SEQUENCE [LARGE SCALE GENOMIC DNA]</scope>
    <source>
        <strain evidence="2 4">DSM 13340</strain>
    </source>
</reference>
<dbReference type="EMBL" id="WBWA01000008">
    <property type="protein sequence ID" value="KAB2665168.1"/>
    <property type="molecule type" value="Genomic_DNA"/>
</dbReference>